<name>A0A097QWF1_9EURY</name>
<keyword evidence="1" id="KW-0472">Membrane</keyword>
<keyword evidence="1" id="KW-0812">Transmembrane</keyword>
<proteinExistence type="predicted"/>
<dbReference type="GeneID" id="25153910"/>
<evidence type="ECO:0000256" key="1">
    <source>
        <dbReference type="SAM" id="Phobius"/>
    </source>
</evidence>
<organism evidence="2 3">
    <name type="scientific">Thermococcus eurythermalis</name>
    <dbReference type="NCBI Taxonomy" id="1505907"/>
    <lineage>
        <taxon>Archaea</taxon>
        <taxon>Methanobacteriati</taxon>
        <taxon>Methanobacteriota</taxon>
        <taxon>Thermococci</taxon>
        <taxon>Thermococcales</taxon>
        <taxon>Thermococcaceae</taxon>
        <taxon>Thermococcus</taxon>
    </lineage>
</organism>
<dbReference type="KEGG" id="teu:TEU_10760"/>
<protein>
    <submittedName>
        <fullName evidence="2">Uncharacterized protein</fullName>
    </submittedName>
</protein>
<dbReference type="RefSeq" id="WP_050003735.1">
    <property type="nucleotide sequence ID" value="NZ_CP008887.1"/>
</dbReference>
<reference evidence="2 3" key="1">
    <citation type="journal article" date="2015" name="Int. J. Syst. Evol. Microbiol.">
        <title>Thermococcus eurythermalis sp. nov., a conditional piezophilic hyperthermophilic archaeon with a wide temperature range isolated from an oil-immersed chimney in the Guaymas Basin.</title>
        <authorList>
            <person name="Zhao W."/>
            <person name="Zeng X."/>
            <person name="Xiao X."/>
        </authorList>
    </citation>
    <scope>NUCLEOTIDE SEQUENCE [LARGE SCALE GENOMIC DNA]</scope>
    <source>
        <strain evidence="2 3">A501</strain>
    </source>
</reference>
<feature type="transmembrane region" description="Helical" evidence="1">
    <location>
        <begin position="18"/>
        <end position="38"/>
    </location>
</feature>
<evidence type="ECO:0000313" key="3">
    <source>
        <dbReference type="Proteomes" id="UP000029980"/>
    </source>
</evidence>
<accession>A0A097QWF1</accession>
<evidence type="ECO:0000313" key="2">
    <source>
        <dbReference type="EMBL" id="AIU70776.1"/>
    </source>
</evidence>
<keyword evidence="3" id="KW-1185">Reference proteome</keyword>
<dbReference type="EMBL" id="CP008887">
    <property type="protein sequence ID" value="AIU70776.1"/>
    <property type="molecule type" value="Genomic_DNA"/>
</dbReference>
<dbReference type="STRING" id="1505907.TEU_10760"/>
<dbReference type="HOGENOM" id="CLU_920158_0_0_2"/>
<dbReference type="OrthoDB" id="101659at2157"/>
<dbReference type="Proteomes" id="UP000029980">
    <property type="component" value="Chromosome"/>
</dbReference>
<gene>
    <name evidence="2" type="ORF">TEU_10760</name>
</gene>
<keyword evidence="1" id="KW-1133">Transmembrane helix</keyword>
<dbReference type="AlphaFoldDB" id="A0A097QWF1"/>
<sequence>MTAVLAAWLPDSFENGNFVLATGAIFYLAALVFGLYWVHERPRESRELVPTRYLATALSRLSSWSAKELWRKDCESIIENDGSMNILPLAVAIAFHIEKLERVYIFSSRQNEEKPIKTIIRNGKPTVNEEEKTFLENPPGGLRAFLKGLNPFQRKMAVFFAKLSRCLSERVKFRIHWRREKDKFSGQTTVVGNGKRTIDVVFVPNVPYENIKEAREIISNTMRNIRGDEWPLVTYDLTMGTATMSVALALEAVKEKAQAEYLRQDETDGTNKKYKNVLTRVDVDPLSLLDIDEVIRRRMEMR</sequence>